<sequence length="815" mass="87408">MPPPTVQDLLRQLEQERREKAEVQARAERAEARAGMLETRAGVLETRQSPSSFLDYVRWTEKVLFQTFHIKPALVPQSERRSQAAGTSASSPSTTHTATRVKGKFYPRRLRPWDFETAHASIFQTLVAAFGEDKVFPALTDVIGIGRDLSPGPADEQDLRPFIRAAIEKPAARVVTQYIQQKQNDKASTDNERGFLKITFQNNAYGVDLVQEAAEETPPPPPPGQPGVMAPPPKRRRSPVKTIGVPDRWCVGFDDSGSATHILVGEYKAAHKLPAQKLSAVLSKPPGEDFFIQAVKSRDVDPNATDATAPTSAAAAAAATQRRAAPVTGADVEHTRLTSEEVYIASTLCQAYHYMITTGLEFGYVASGDGLVFLRVLEDDPQTLLYFWSVFPVQAPAPGQGAAPGAALASDDIENSTAGMREPIQTALAYLTSLCMLALKSTVRPMSWIDARERDLARWPHPYEQALPSMATAALLPAPPGPRRDDTGGGAGGTGSSGGSGSEPSRTSTKRPHSAHTPSRTNTGSGSGSASASGNGSGNGNTARTRFVVEPPTLPYCTQACLRGLCTGAPLDDLCPNAALHRAARPPQAGTGHGDGHPLTADGVRERIVAQLAQNMDKDCQCLDRWGFFGRYGALFKLAVTGYGYTFVAKGVQAPHRHLLEDEAAVYTALAAHQGRLIPVFLGIADLARPLPLQSLARVPHLLLLSYAGPLLSPDDTHAAAERERTVAELQAAGLYNDDVHAGNMAWNAEAGRVMLFDFDQACVYQRPQQPEHSEPSAIPPPSPPATKRSFTAYSGGATEGRTTPSPKRLQLQSA</sequence>
<keyword evidence="3" id="KW-0645">Protease</keyword>
<accession>A0A0C2IW04</accession>
<dbReference type="AlphaFoldDB" id="A0A0C2IW04"/>
<protein>
    <submittedName>
        <fullName evidence="3">Metalloprotease m41</fullName>
    </submittedName>
</protein>
<feature type="compositionally biased region" description="Low complexity" evidence="2">
    <location>
        <begin position="519"/>
        <end position="545"/>
    </location>
</feature>
<organism evidence="3 4">
    <name type="scientific">Sporothrix brasiliensis 5110</name>
    <dbReference type="NCBI Taxonomy" id="1398154"/>
    <lineage>
        <taxon>Eukaryota</taxon>
        <taxon>Fungi</taxon>
        <taxon>Dikarya</taxon>
        <taxon>Ascomycota</taxon>
        <taxon>Pezizomycotina</taxon>
        <taxon>Sordariomycetes</taxon>
        <taxon>Sordariomycetidae</taxon>
        <taxon>Ophiostomatales</taxon>
        <taxon>Ophiostomataceae</taxon>
        <taxon>Sporothrix</taxon>
    </lineage>
</organism>
<proteinExistence type="predicted"/>
<dbReference type="SUPFAM" id="SSF56112">
    <property type="entry name" value="Protein kinase-like (PK-like)"/>
    <property type="match status" value="1"/>
</dbReference>
<reference evidence="3 4" key="1">
    <citation type="journal article" date="2014" name="BMC Genomics">
        <title>Comparative genomics of the major fungal agents of human and animal Sporotrichosis: Sporothrix schenckii and Sporothrix brasiliensis.</title>
        <authorList>
            <person name="Teixeira M.M."/>
            <person name="de Almeida L.G."/>
            <person name="Kubitschek-Barreira P."/>
            <person name="Alves F.L."/>
            <person name="Kioshima E.S."/>
            <person name="Abadio A.K."/>
            <person name="Fernandes L."/>
            <person name="Derengowski L.S."/>
            <person name="Ferreira K.S."/>
            <person name="Souza R.C."/>
            <person name="Ruiz J.C."/>
            <person name="de Andrade N.C."/>
            <person name="Paes H.C."/>
            <person name="Nicola A.M."/>
            <person name="Albuquerque P."/>
            <person name="Gerber A.L."/>
            <person name="Martins V.P."/>
            <person name="Peconick L.D."/>
            <person name="Neto A.V."/>
            <person name="Chaucanez C.B."/>
            <person name="Silva P.A."/>
            <person name="Cunha O.L."/>
            <person name="de Oliveira F.F."/>
            <person name="dos Santos T.C."/>
            <person name="Barros A.L."/>
            <person name="Soares M.A."/>
            <person name="de Oliveira L.M."/>
            <person name="Marini M.M."/>
            <person name="Villalobos-Duno H."/>
            <person name="Cunha M.M."/>
            <person name="de Hoog S."/>
            <person name="da Silveira J.F."/>
            <person name="Henrissat B."/>
            <person name="Nino-Vega G.A."/>
            <person name="Cisalpino P.S."/>
            <person name="Mora-Montes H.M."/>
            <person name="Almeida S.R."/>
            <person name="Stajich J.E."/>
            <person name="Lopes-Bezerra L.M."/>
            <person name="Vasconcelos A.T."/>
            <person name="Felipe M.S."/>
        </authorList>
    </citation>
    <scope>NUCLEOTIDE SEQUENCE [LARGE SCALE GENOMIC DNA]</scope>
    <source>
        <strain evidence="3 4">5110</strain>
    </source>
</reference>
<keyword evidence="4" id="KW-1185">Reference proteome</keyword>
<feature type="compositionally biased region" description="Gly residues" evidence="2">
    <location>
        <begin position="488"/>
        <end position="501"/>
    </location>
</feature>
<dbReference type="HOGENOM" id="CLU_010672_2_0_1"/>
<evidence type="ECO:0000313" key="4">
    <source>
        <dbReference type="Proteomes" id="UP000031575"/>
    </source>
</evidence>
<name>A0A0C2IW04_9PEZI</name>
<dbReference type="GO" id="GO:0006508">
    <property type="term" value="P:proteolysis"/>
    <property type="evidence" value="ECO:0007669"/>
    <property type="project" value="UniProtKB-KW"/>
</dbReference>
<dbReference type="RefSeq" id="XP_040621346.1">
    <property type="nucleotide sequence ID" value="XM_040762393.1"/>
</dbReference>
<gene>
    <name evidence="3" type="ORF">SPBR_04110</name>
</gene>
<feature type="coiled-coil region" evidence="1">
    <location>
        <begin position="6"/>
        <end position="40"/>
    </location>
</feature>
<keyword evidence="1" id="KW-0175">Coiled coil</keyword>
<feature type="compositionally biased region" description="Low complexity" evidence="2">
    <location>
        <begin position="83"/>
        <end position="98"/>
    </location>
</feature>
<keyword evidence="3" id="KW-0482">Metalloprotease</keyword>
<comment type="caution">
    <text evidence="3">The sequence shown here is derived from an EMBL/GenBank/DDBJ whole genome shotgun (WGS) entry which is preliminary data.</text>
</comment>
<dbReference type="VEuPathDB" id="FungiDB:SPBR_04110"/>
<dbReference type="EMBL" id="AWTV01000005">
    <property type="protein sequence ID" value="KIH93336.1"/>
    <property type="molecule type" value="Genomic_DNA"/>
</dbReference>
<feature type="region of interest" description="Disordered" evidence="2">
    <location>
        <begin position="474"/>
        <end position="545"/>
    </location>
</feature>
<evidence type="ECO:0000313" key="3">
    <source>
        <dbReference type="EMBL" id="KIH93336.1"/>
    </source>
</evidence>
<feature type="compositionally biased region" description="Polar residues" evidence="2">
    <location>
        <begin position="801"/>
        <end position="815"/>
    </location>
</feature>
<evidence type="ECO:0000256" key="2">
    <source>
        <dbReference type="SAM" id="MobiDB-lite"/>
    </source>
</evidence>
<dbReference type="OrthoDB" id="411394at2759"/>
<dbReference type="GeneID" id="63677314"/>
<feature type="region of interest" description="Disordered" evidence="2">
    <location>
        <begin position="767"/>
        <end position="815"/>
    </location>
</feature>
<evidence type="ECO:0000256" key="1">
    <source>
        <dbReference type="SAM" id="Coils"/>
    </source>
</evidence>
<dbReference type="InterPro" id="IPR011009">
    <property type="entry name" value="Kinase-like_dom_sf"/>
</dbReference>
<dbReference type="GO" id="GO:0008237">
    <property type="term" value="F:metallopeptidase activity"/>
    <property type="evidence" value="ECO:0007669"/>
    <property type="project" value="UniProtKB-KW"/>
</dbReference>
<feature type="region of interest" description="Disordered" evidence="2">
    <location>
        <begin position="76"/>
        <end position="99"/>
    </location>
</feature>
<keyword evidence="3" id="KW-0378">Hydrolase</keyword>
<dbReference type="Proteomes" id="UP000031575">
    <property type="component" value="Unassembled WGS sequence"/>
</dbReference>
<feature type="region of interest" description="Disordered" evidence="2">
    <location>
        <begin position="213"/>
        <end position="241"/>
    </location>
</feature>
<feature type="compositionally biased region" description="Pro residues" evidence="2">
    <location>
        <begin position="217"/>
        <end position="232"/>
    </location>
</feature>